<feature type="signal peptide" evidence="12">
    <location>
        <begin position="1"/>
        <end position="24"/>
    </location>
</feature>
<comment type="similarity">
    <text evidence="10 11">Belongs to the TonB-dependent receptor family.</text>
</comment>
<accession>A0ABP8LSS3</accession>
<feature type="domain" description="TonB-dependent receptor plug" evidence="14">
    <location>
        <begin position="122"/>
        <end position="230"/>
    </location>
</feature>
<dbReference type="EMBL" id="BAABEY010000012">
    <property type="protein sequence ID" value="GAA4435275.1"/>
    <property type="molecule type" value="Genomic_DNA"/>
</dbReference>
<dbReference type="PROSITE" id="PS52016">
    <property type="entry name" value="TONB_DEPENDENT_REC_3"/>
    <property type="match status" value="1"/>
</dbReference>
<dbReference type="Proteomes" id="UP001501508">
    <property type="component" value="Unassembled WGS sequence"/>
</dbReference>
<evidence type="ECO:0000256" key="9">
    <source>
        <dbReference type="ARBA" id="ARBA00023237"/>
    </source>
</evidence>
<evidence type="ECO:0000259" key="14">
    <source>
        <dbReference type="Pfam" id="PF07715"/>
    </source>
</evidence>
<evidence type="ECO:0000256" key="3">
    <source>
        <dbReference type="ARBA" id="ARBA00022452"/>
    </source>
</evidence>
<comment type="subcellular location">
    <subcellularLocation>
        <location evidence="1 10">Cell outer membrane</location>
        <topology evidence="1 10">Multi-pass membrane protein</topology>
    </subcellularLocation>
</comment>
<evidence type="ECO:0000313" key="16">
    <source>
        <dbReference type="Proteomes" id="UP001501508"/>
    </source>
</evidence>
<dbReference type="SUPFAM" id="SSF56935">
    <property type="entry name" value="Porins"/>
    <property type="match status" value="1"/>
</dbReference>
<evidence type="ECO:0000256" key="1">
    <source>
        <dbReference type="ARBA" id="ARBA00004571"/>
    </source>
</evidence>
<dbReference type="InterPro" id="IPR012910">
    <property type="entry name" value="Plug_dom"/>
</dbReference>
<dbReference type="InterPro" id="IPR037066">
    <property type="entry name" value="Plug_dom_sf"/>
</dbReference>
<evidence type="ECO:0000256" key="5">
    <source>
        <dbReference type="ARBA" id="ARBA00022729"/>
    </source>
</evidence>
<dbReference type="Gene3D" id="2.40.170.20">
    <property type="entry name" value="TonB-dependent receptor, beta-barrel domain"/>
    <property type="match status" value="1"/>
</dbReference>
<dbReference type="InterPro" id="IPR036942">
    <property type="entry name" value="Beta-barrel_TonB_sf"/>
</dbReference>
<dbReference type="RefSeq" id="WP_345027156.1">
    <property type="nucleotide sequence ID" value="NZ_BAABEY010000012.1"/>
</dbReference>
<evidence type="ECO:0000256" key="6">
    <source>
        <dbReference type="ARBA" id="ARBA00023077"/>
    </source>
</evidence>
<evidence type="ECO:0000256" key="11">
    <source>
        <dbReference type="RuleBase" id="RU003357"/>
    </source>
</evidence>
<feature type="domain" description="TonB-dependent receptor-like beta-barrel" evidence="13">
    <location>
        <begin position="638"/>
        <end position="972"/>
    </location>
</feature>
<evidence type="ECO:0000256" key="7">
    <source>
        <dbReference type="ARBA" id="ARBA00023136"/>
    </source>
</evidence>
<dbReference type="Pfam" id="PF07715">
    <property type="entry name" value="Plug"/>
    <property type="match status" value="1"/>
</dbReference>
<keyword evidence="2 10" id="KW-0813">Transport</keyword>
<dbReference type="Gene3D" id="2.60.40.1120">
    <property type="entry name" value="Carboxypeptidase-like, regulatory domain"/>
    <property type="match status" value="1"/>
</dbReference>
<keyword evidence="3 10" id="KW-1134">Transmembrane beta strand</keyword>
<dbReference type="Pfam" id="PF00593">
    <property type="entry name" value="TonB_dep_Rec_b-barrel"/>
    <property type="match status" value="1"/>
</dbReference>
<dbReference type="Gene3D" id="2.170.130.10">
    <property type="entry name" value="TonB-dependent receptor, plug domain"/>
    <property type="match status" value="1"/>
</dbReference>
<keyword evidence="8" id="KW-0675">Receptor</keyword>
<keyword evidence="9 10" id="KW-0998">Cell outer membrane</keyword>
<evidence type="ECO:0000259" key="13">
    <source>
        <dbReference type="Pfam" id="PF00593"/>
    </source>
</evidence>
<name>A0ABP8LSS3_9BACT</name>
<dbReference type="InterPro" id="IPR039426">
    <property type="entry name" value="TonB-dep_rcpt-like"/>
</dbReference>
<dbReference type="InterPro" id="IPR008969">
    <property type="entry name" value="CarboxyPept-like_regulatory"/>
</dbReference>
<dbReference type="PANTHER" id="PTHR30069:SF29">
    <property type="entry name" value="HEMOGLOBIN AND HEMOGLOBIN-HAPTOGLOBIN-BINDING PROTEIN 1-RELATED"/>
    <property type="match status" value="1"/>
</dbReference>
<keyword evidence="4 10" id="KW-0812">Transmembrane</keyword>
<protein>
    <recommendedName>
        <fullName evidence="17">TonB-dependent receptor</fullName>
    </recommendedName>
</protein>
<gene>
    <name evidence="15" type="ORF">GCM10023091_11440</name>
</gene>
<dbReference type="PANTHER" id="PTHR30069">
    <property type="entry name" value="TONB-DEPENDENT OUTER MEMBRANE RECEPTOR"/>
    <property type="match status" value="1"/>
</dbReference>
<evidence type="ECO:0000256" key="10">
    <source>
        <dbReference type="PROSITE-ProRule" id="PRU01360"/>
    </source>
</evidence>
<organism evidence="15 16">
    <name type="scientific">Ravibacter arvi</name>
    <dbReference type="NCBI Taxonomy" id="2051041"/>
    <lineage>
        <taxon>Bacteria</taxon>
        <taxon>Pseudomonadati</taxon>
        <taxon>Bacteroidota</taxon>
        <taxon>Cytophagia</taxon>
        <taxon>Cytophagales</taxon>
        <taxon>Spirosomataceae</taxon>
        <taxon>Ravibacter</taxon>
    </lineage>
</organism>
<evidence type="ECO:0000256" key="4">
    <source>
        <dbReference type="ARBA" id="ARBA00022692"/>
    </source>
</evidence>
<comment type="caution">
    <text evidence="15">The sequence shown here is derived from an EMBL/GenBank/DDBJ whole genome shotgun (WGS) entry which is preliminary data.</text>
</comment>
<reference evidence="16" key="1">
    <citation type="journal article" date="2019" name="Int. J. Syst. Evol. Microbiol.">
        <title>The Global Catalogue of Microorganisms (GCM) 10K type strain sequencing project: providing services to taxonomists for standard genome sequencing and annotation.</title>
        <authorList>
            <consortium name="The Broad Institute Genomics Platform"/>
            <consortium name="The Broad Institute Genome Sequencing Center for Infectious Disease"/>
            <person name="Wu L."/>
            <person name="Ma J."/>
        </authorList>
    </citation>
    <scope>NUCLEOTIDE SEQUENCE [LARGE SCALE GENOMIC DNA]</scope>
    <source>
        <strain evidence="16">JCM 31920</strain>
    </source>
</reference>
<evidence type="ECO:0000313" key="15">
    <source>
        <dbReference type="EMBL" id="GAA4435275.1"/>
    </source>
</evidence>
<feature type="chain" id="PRO_5046965813" description="TonB-dependent receptor" evidence="12">
    <location>
        <begin position="25"/>
        <end position="1002"/>
    </location>
</feature>
<dbReference type="InterPro" id="IPR000531">
    <property type="entry name" value="Beta-barrel_TonB"/>
</dbReference>
<keyword evidence="6 11" id="KW-0798">TonB box</keyword>
<proteinExistence type="inferred from homology"/>
<keyword evidence="7 10" id="KW-0472">Membrane</keyword>
<evidence type="ECO:0008006" key="17">
    <source>
        <dbReference type="Google" id="ProtNLM"/>
    </source>
</evidence>
<sequence>MKLLTYFCSLAVLLIIVGGTAAFAQVTLTGKVTESGSGTPLVGVSVRVKGKVAGTITDTRGDFSLTVSAPPPFTLVFSSVGFQPQEIDVTGGRSDISVALEEEIIMGREVIVSASRVEESVLQSPVSIERLDIRSIRESPAPSFFDAIRNLKGVDMSTQSLTFSNPNTRGFSGNGNLRMVQLVDGMDNQAPGLNFSVANIAGLSELDVESVELLPGAASALYGANAVNGILLMNSKSPFLYQGLSAYAKTGIMHADNRVKRYSHEPEATTPFYDVGIRYAKAFNNKLAFKVNFTYLKAKDWQATDYRDQSLSNGYGFNGTEAWNPGYDGVNVYGDPSVGIASFLGSNLAAMAAAIDALKPLQAGLTTLGGLLAQAGIFEGVNTPALGYQKVLNDLYGDRTFARRGYTERDLVDYNAYSIKTNASLHYRINDNVEAILQGNWGLGTTVYTGADRYFIKNFTIGQYKAEVKGANFFVRAYTTQENSGDTYAVGLAGLGVNRMWTMQNGQVVTDPTYFARYGATYAGATLGPLLDNTFKAYQASGPEAALMTYLNQISYFSTRQNDIAAQIRQMPGVGDGRSETPGSAAFTDRLNAVTRIPIPGDAGNVGAKFLERTALYHLEGMYNFNKVLDPKIVEIIAGASYRLFDLNSKGTLFYQDENGKEPNITEIGGYVQAQKTIADIFKLTGSVRYDKNNNFKGQFSPRVSGVLTLAKNHNVRASFQTAFRIPDTQAQFIDLITPQARLIGGLPELREKYFTGAQVINLKTRQPFVFTEFKPERVISTEVGYKGLIGESLFADVYYYNSTYKDFIVGNNLMVTSGPNSGQIFGMQGNYEKDIKTHGFGLGLDYILPYHFNLGGNISNNTLRAGGVKMFSSEMNKAVLDDGSDIGFNTPKFRYSLTLGNRNIARTGWAFNVVWRRQDAFIWNSSFVPNGLKFATDRSRQSIIPAISTVDAQISKKISAIKSVLKVGGTNIFNQQYITGWGNPTVGSMYYLSLTFDQLLN</sequence>
<evidence type="ECO:0000256" key="12">
    <source>
        <dbReference type="SAM" id="SignalP"/>
    </source>
</evidence>
<dbReference type="Pfam" id="PF13715">
    <property type="entry name" value="CarbopepD_reg_2"/>
    <property type="match status" value="1"/>
</dbReference>
<evidence type="ECO:0000256" key="8">
    <source>
        <dbReference type="ARBA" id="ARBA00023170"/>
    </source>
</evidence>
<keyword evidence="5 12" id="KW-0732">Signal</keyword>
<dbReference type="SUPFAM" id="SSF49464">
    <property type="entry name" value="Carboxypeptidase regulatory domain-like"/>
    <property type="match status" value="1"/>
</dbReference>
<keyword evidence="16" id="KW-1185">Reference proteome</keyword>
<evidence type="ECO:0000256" key="2">
    <source>
        <dbReference type="ARBA" id="ARBA00022448"/>
    </source>
</evidence>